<evidence type="ECO:0000259" key="1">
    <source>
        <dbReference type="Pfam" id="PF01738"/>
    </source>
</evidence>
<dbReference type="Gene3D" id="3.40.50.1820">
    <property type="entry name" value="alpha/beta hydrolase"/>
    <property type="match status" value="1"/>
</dbReference>
<gene>
    <name evidence="2" type="ORF">Ga0074812_107331</name>
</gene>
<keyword evidence="3" id="KW-1185">Reference proteome</keyword>
<accession>A0A0S4QMZ3</accession>
<sequence>MAFTRRDVVTADGVLDTYLFAPGGGTPAPVVIMLPDAFGVRDTVLGMAQRLSGSGYLVAVPNIFYRTDEATTGSVSTDFSDPSLRAKMGDRFTKATPPAVMADLGSLLDALTGEPGVVAGPAGIIGYCIGGRLAFTAATALGERIAAAASIHGGGLATDDPSSPYHQAGQIQGALYIAAARDDSHHTEADHARLLAALDEAKVDYEAEVLPALHGFAMPDFAVYDEAAAQRHWERSLALFDRTLRAPAAG</sequence>
<dbReference type="SUPFAM" id="SSF53474">
    <property type="entry name" value="alpha/beta-Hydrolases"/>
    <property type="match status" value="1"/>
</dbReference>
<dbReference type="AlphaFoldDB" id="A0A0S4QMZ3"/>
<dbReference type="InterPro" id="IPR002925">
    <property type="entry name" value="Dienelactn_hydro"/>
</dbReference>
<proteinExistence type="predicted"/>
<protein>
    <submittedName>
        <fullName evidence="2">Carboxymethylenebutenolidase</fullName>
    </submittedName>
</protein>
<feature type="domain" description="Dienelactone hydrolase" evidence="1">
    <location>
        <begin position="15"/>
        <end position="242"/>
    </location>
</feature>
<reference evidence="3" key="1">
    <citation type="submission" date="2015-11" db="EMBL/GenBank/DDBJ databases">
        <authorList>
            <person name="Varghese N."/>
        </authorList>
    </citation>
    <scope>NUCLEOTIDE SEQUENCE [LARGE SCALE GENOMIC DNA]</scope>
    <source>
        <strain evidence="3">DSM 45899</strain>
    </source>
</reference>
<dbReference type="PANTHER" id="PTHR46623">
    <property type="entry name" value="CARBOXYMETHYLENEBUTENOLIDASE-RELATED"/>
    <property type="match status" value="1"/>
</dbReference>
<dbReference type="RefSeq" id="WP_091276651.1">
    <property type="nucleotide sequence ID" value="NZ_FAOZ01000007.1"/>
</dbReference>
<evidence type="ECO:0000313" key="3">
    <source>
        <dbReference type="Proteomes" id="UP000198802"/>
    </source>
</evidence>
<dbReference type="PANTHER" id="PTHR46623:SF10">
    <property type="entry name" value="CARBOXYMETHYLENEBUTENOLIDASE HOMOLOG"/>
    <property type="match status" value="1"/>
</dbReference>
<dbReference type="GO" id="GO:0016787">
    <property type="term" value="F:hydrolase activity"/>
    <property type="evidence" value="ECO:0007669"/>
    <property type="project" value="InterPro"/>
</dbReference>
<evidence type="ECO:0000313" key="2">
    <source>
        <dbReference type="EMBL" id="CUU56447.1"/>
    </source>
</evidence>
<name>A0A0S4QMZ3_9ACTN</name>
<dbReference type="Pfam" id="PF01738">
    <property type="entry name" value="DLH"/>
    <property type="match status" value="1"/>
</dbReference>
<dbReference type="InterPro" id="IPR029058">
    <property type="entry name" value="AB_hydrolase_fold"/>
</dbReference>
<organism evidence="2 3">
    <name type="scientific">Parafrankia irregularis</name>
    <dbReference type="NCBI Taxonomy" id="795642"/>
    <lineage>
        <taxon>Bacteria</taxon>
        <taxon>Bacillati</taxon>
        <taxon>Actinomycetota</taxon>
        <taxon>Actinomycetes</taxon>
        <taxon>Frankiales</taxon>
        <taxon>Frankiaceae</taxon>
        <taxon>Parafrankia</taxon>
    </lineage>
</organism>
<dbReference type="Proteomes" id="UP000198802">
    <property type="component" value="Unassembled WGS sequence"/>
</dbReference>
<dbReference type="EMBL" id="FAOZ01000007">
    <property type="protein sequence ID" value="CUU56447.1"/>
    <property type="molecule type" value="Genomic_DNA"/>
</dbReference>
<dbReference type="InterPro" id="IPR051049">
    <property type="entry name" value="Dienelactone_hydrolase-like"/>
</dbReference>